<dbReference type="EMBL" id="CASHTH010000782">
    <property type="protein sequence ID" value="CAI8007540.1"/>
    <property type="molecule type" value="Genomic_DNA"/>
</dbReference>
<dbReference type="InterPro" id="IPR006328">
    <property type="entry name" value="2-HAD"/>
</dbReference>
<evidence type="ECO:0000256" key="1">
    <source>
        <dbReference type="ARBA" id="ARBA00008106"/>
    </source>
</evidence>
<dbReference type="PANTHER" id="PTHR43316:SF3">
    <property type="entry name" value="HALOACID DEHALOGENASE, TYPE II (AFU_ORTHOLOGUE AFUA_2G07750)-RELATED"/>
    <property type="match status" value="1"/>
</dbReference>
<protein>
    <submittedName>
        <fullName evidence="3">(S)-2-haloacid dehalogenase 4A</fullName>
    </submittedName>
</protein>
<evidence type="ECO:0000313" key="4">
    <source>
        <dbReference type="Proteomes" id="UP001174909"/>
    </source>
</evidence>
<dbReference type="Pfam" id="PF00702">
    <property type="entry name" value="Hydrolase"/>
    <property type="match status" value="1"/>
</dbReference>
<dbReference type="SUPFAM" id="SSF56784">
    <property type="entry name" value="HAD-like"/>
    <property type="match status" value="1"/>
</dbReference>
<evidence type="ECO:0000313" key="3">
    <source>
        <dbReference type="EMBL" id="CAI8007540.1"/>
    </source>
</evidence>
<dbReference type="Gene3D" id="1.10.150.240">
    <property type="entry name" value="Putative phosphatase, domain 2"/>
    <property type="match status" value="1"/>
</dbReference>
<dbReference type="NCBIfam" id="TIGR01493">
    <property type="entry name" value="HAD-SF-IA-v2"/>
    <property type="match status" value="1"/>
</dbReference>
<dbReference type="Proteomes" id="UP001174909">
    <property type="component" value="Unassembled WGS sequence"/>
</dbReference>
<proteinExistence type="inferred from homology"/>
<accession>A0AA35WAF1</accession>
<dbReference type="InterPro" id="IPR051540">
    <property type="entry name" value="S-2-haloacid_dehalogenase"/>
</dbReference>
<dbReference type="Gene3D" id="3.40.50.1000">
    <property type="entry name" value="HAD superfamily/HAD-like"/>
    <property type="match status" value="1"/>
</dbReference>
<gene>
    <name evidence="3" type="ORF">GBAR_LOCUS5260</name>
</gene>
<dbReference type="InterPro" id="IPR006439">
    <property type="entry name" value="HAD-SF_hydro_IA"/>
</dbReference>
<comment type="caution">
    <text evidence="3">The sequence shown here is derived from an EMBL/GenBank/DDBJ whole genome shotgun (WGS) entry which is preliminary data.</text>
</comment>
<sequence length="240" mass="26920">MGNSDISQVKALTFDVFGTVVNWRDSIIREGVKLAKAKGLDVDWPVFADRWRGGYGPSMERVRTGDLPWTNIDTLHRMILDELLEEFGITGLSEDEKQDFNKAWHRLDPWPDSAPGLTRLKKGYVITTLSNGNVALLTNMAKWGGLPWDCILSAELFKRYKRDPKVYQGAAKLLGLPNDQVMMVAAHKFDLKSAQEAGLRTAFVPRPGEHGPDVEIDTTNEDWLDVYATDFNDLAVKLGV</sequence>
<name>A0AA35WAF1_GEOBA</name>
<dbReference type="GO" id="GO:0019120">
    <property type="term" value="F:hydrolase activity, acting on acid halide bonds, in C-halide compounds"/>
    <property type="evidence" value="ECO:0007669"/>
    <property type="project" value="InterPro"/>
</dbReference>
<dbReference type="InterPro" id="IPR023198">
    <property type="entry name" value="PGP-like_dom2"/>
</dbReference>
<evidence type="ECO:0000256" key="2">
    <source>
        <dbReference type="ARBA" id="ARBA00022801"/>
    </source>
</evidence>
<comment type="similarity">
    <text evidence="1">Belongs to the HAD-like hydrolase superfamily. S-2-haloalkanoic acid dehalogenase family.</text>
</comment>
<dbReference type="InterPro" id="IPR036412">
    <property type="entry name" value="HAD-like_sf"/>
</dbReference>
<dbReference type="PRINTS" id="PR00413">
    <property type="entry name" value="HADHALOGNASE"/>
</dbReference>
<dbReference type="NCBIfam" id="TIGR01428">
    <property type="entry name" value="HAD_type_II"/>
    <property type="match status" value="1"/>
</dbReference>
<reference evidence="3" key="1">
    <citation type="submission" date="2023-03" db="EMBL/GenBank/DDBJ databases">
        <authorList>
            <person name="Steffen K."/>
            <person name="Cardenas P."/>
        </authorList>
    </citation>
    <scope>NUCLEOTIDE SEQUENCE</scope>
</reference>
<dbReference type="PANTHER" id="PTHR43316">
    <property type="entry name" value="HYDROLASE, HALOACID DELAHOGENASE-RELATED"/>
    <property type="match status" value="1"/>
</dbReference>
<dbReference type="InterPro" id="IPR023214">
    <property type="entry name" value="HAD_sf"/>
</dbReference>
<keyword evidence="4" id="KW-1185">Reference proteome</keyword>
<organism evidence="3 4">
    <name type="scientific">Geodia barretti</name>
    <name type="common">Barrett's horny sponge</name>
    <dbReference type="NCBI Taxonomy" id="519541"/>
    <lineage>
        <taxon>Eukaryota</taxon>
        <taxon>Metazoa</taxon>
        <taxon>Porifera</taxon>
        <taxon>Demospongiae</taxon>
        <taxon>Heteroscleromorpha</taxon>
        <taxon>Tetractinellida</taxon>
        <taxon>Astrophorina</taxon>
        <taxon>Geodiidae</taxon>
        <taxon>Geodia</taxon>
    </lineage>
</organism>
<dbReference type="CDD" id="cd02588">
    <property type="entry name" value="HAD_L2-DEX"/>
    <property type="match status" value="1"/>
</dbReference>
<keyword evidence="2" id="KW-0378">Hydrolase</keyword>
<dbReference type="AlphaFoldDB" id="A0AA35WAF1"/>